<sequence>MSGNSEAGAPLPTRPPPDPGAVPSGGPAALRADCERCFGLCCVVPAFSASSDFALDKPAGQACRNLQPDFRCGIHRNLRERGFAGCTVFDCFGAGQQVSQVTFGGRDWRTSPEIAARMFEVFPVMRQLHELLWYLTEALALRPADPLPAELAAARDETERLNGADPETLVRLDVATHRRDVNALLLRASESVRSRAGLSGNDHRGADLVGADLRRTDLTGANLRGAYLIGADLRGVDLTMADLTGADLRGANLRGADLRGSIFLTQAQVDAARGDVTTGLAPALRHPAHWQLSIAPTRRPAGKPTRKPRRR</sequence>
<dbReference type="Pfam" id="PF00805">
    <property type="entry name" value="Pentapeptide"/>
    <property type="match status" value="1"/>
</dbReference>
<dbReference type="Proteomes" id="UP000649753">
    <property type="component" value="Unassembled WGS sequence"/>
</dbReference>
<evidence type="ECO:0000313" key="2">
    <source>
        <dbReference type="EMBL" id="MBE1489863.1"/>
    </source>
</evidence>
<dbReference type="AlphaFoldDB" id="A0A927MDQ5"/>
<dbReference type="EMBL" id="JADBEB010000001">
    <property type="protein sequence ID" value="MBE1489863.1"/>
    <property type="molecule type" value="Genomic_DNA"/>
</dbReference>
<dbReference type="InterPro" id="IPR051082">
    <property type="entry name" value="Pentapeptide-BTB/POZ_domain"/>
</dbReference>
<dbReference type="InterPro" id="IPR001646">
    <property type="entry name" value="5peptide_repeat"/>
</dbReference>
<name>A0A927MDQ5_9ACTN</name>
<dbReference type="Gene3D" id="2.160.20.80">
    <property type="entry name" value="E3 ubiquitin-protein ligase SopA"/>
    <property type="match status" value="1"/>
</dbReference>
<dbReference type="PANTHER" id="PTHR14136">
    <property type="entry name" value="BTB_POZ DOMAIN-CONTAINING PROTEIN KCTD9"/>
    <property type="match status" value="1"/>
</dbReference>
<gene>
    <name evidence="2" type="ORF">H4W31_005501</name>
</gene>
<dbReference type="PANTHER" id="PTHR14136:SF17">
    <property type="entry name" value="BTB_POZ DOMAIN-CONTAINING PROTEIN KCTD9"/>
    <property type="match status" value="1"/>
</dbReference>
<dbReference type="SUPFAM" id="SSF141571">
    <property type="entry name" value="Pentapeptide repeat-like"/>
    <property type="match status" value="1"/>
</dbReference>
<comment type="caution">
    <text evidence="2">The sequence shown here is derived from an EMBL/GenBank/DDBJ whole genome shotgun (WGS) entry which is preliminary data.</text>
</comment>
<proteinExistence type="predicted"/>
<feature type="region of interest" description="Disordered" evidence="1">
    <location>
        <begin position="1"/>
        <end position="25"/>
    </location>
</feature>
<evidence type="ECO:0000256" key="1">
    <source>
        <dbReference type="SAM" id="MobiDB-lite"/>
    </source>
</evidence>
<evidence type="ECO:0000313" key="3">
    <source>
        <dbReference type="Proteomes" id="UP000649753"/>
    </source>
</evidence>
<accession>A0A927MDQ5</accession>
<reference evidence="2" key="1">
    <citation type="submission" date="2020-10" db="EMBL/GenBank/DDBJ databases">
        <title>Sequencing the genomes of 1000 actinobacteria strains.</title>
        <authorList>
            <person name="Klenk H.-P."/>
        </authorList>
    </citation>
    <scope>NUCLEOTIDE SEQUENCE</scope>
    <source>
        <strain evidence="2">DSM 46832</strain>
    </source>
</reference>
<keyword evidence="3" id="KW-1185">Reference proteome</keyword>
<organism evidence="2 3">
    <name type="scientific">Plantactinospora soyae</name>
    <dbReference type="NCBI Taxonomy" id="1544732"/>
    <lineage>
        <taxon>Bacteria</taxon>
        <taxon>Bacillati</taxon>
        <taxon>Actinomycetota</taxon>
        <taxon>Actinomycetes</taxon>
        <taxon>Micromonosporales</taxon>
        <taxon>Micromonosporaceae</taxon>
        <taxon>Plantactinospora</taxon>
    </lineage>
</organism>
<protein>
    <submittedName>
        <fullName evidence="2">Uncharacterized protein YjbI with pentapeptide repeats</fullName>
    </submittedName>
</protein>